<evidence type="ECO:0000256" key="3">
    <source>
        <dbReference type="ARBA" id="ARBA00022723"/>
    </source>
</evidence>
<dbReference type="InterPro" id="IPR002403">
    <property type="entry name" value="Cyt_P450_E_grp-IV"/>
</dbReference>
<dbReference type="GO" id="GO:0016705">
    <property type="term" value="F:oxidoreductase activity, acting on paired donors, with incorporation or reduction of molecular oxygen"/>
    <property type="evidence" value="ECO:0007669"/>
    <property type="project" value="InterPro"/>
</dbReference>
<dbReference type="PROSITE" id="PS00086">
    <property type="entry name" value="CYTOCHROME_P450"/>
    <property type="match status" value="1"/>
</dbReference>
<dbReference type="PRINTS" id="PR00465">
    <property type="entry name" value="EP450IV"/>
</dbReference>
<evidence type="ECO:0000256" key="9">
    <source>
        <dbReference type="RuleBase" id="RU000461"/>
    </source>
</evidence>
<organism evidence="10 11">
    <name type="scientific">Crocodylus porosus</name>
    <name type="common">Saltwater crocodile</name>
    <name type="synonym">Estuarine crocodile</name>
    <dbReference type="NCBI Taxonomy" id="8502"/>
    <lineage>
        <taxon>Eukaryota</taxon>
        <taxon>Metazoa</taxon>
        <taxon>Chordata</taxon>
        <taxon>Craniata</taxon>
        <taxon>Vertebrata</taxon>
        <taxon>Euteleostomi</taxon>
        <taxon>Archelosauria</taxon>
        <taxon>Archosauria</taxon>
        <taxon>Crocodylia</taxon>
        <taxon>Longirostres</taxon>
        <taxon>Crocodylidae</taxon>
        <taxon>Crocodylus</taxon>
    </lineage>
</organism>
<reference evidence="10" key="2">
    <citation type="submission" date="2025-09" db="UniProtKB">
        <authorList>
            <consortium name="Ensembl"/>
        </authorList>
    </citation>
    <scope>IDENTIFICATION</scope>
</reference>
<evidence type="ECO:0000256" key="6">
    <source>
        <dbReference type="ARBA" id="ARBA00023033"/>
    </source>
</evidence>
<evidence type="ECO:0000256" key="8">
    <source>
        <dbReference type="PIRSR" id="PIRSR602403-1"/>
    </source>
</evidence>
<feature type="binding site" description="axial binding residue" evidence="8">
    <location>
        <position position="117"/>
    </location>
    <ligand>
        <name>heme</name>
        <dbReference type="ChEBI" id="CHEBI:30413"/>
    </ligand>
    <ligandPart>
        <name>Fe</name>
        <dbReference type="ChEBI" id="CHEBI:18248"/>
    </ligandPart>
</feature>
<name>A0A7M4FGF0_CROPO</name>
<sequence length="204" mass="22985">KTSCANPPGHILYIFYFAISTYKTVMQMEYLDMVVNESVKLFPPSGWLERACKKTIVTNGATFPKGTVTMIQAYMLHHDPKLASFFISVFGSRFSKESRHTVDPYTFLPFGAGPRNCVGLGFDLLSLKVALVVHVENIAFRSCQDTQVRAHIDGWTIGLTGPKPIILKMVPKTRFSQKSKRQCSKGFYLIFLIPSSSYMRRGDI</sequence>
<dbReference type="GO" id="GO:0005506">
    <property type="term" value="F:iron ion binding"/>
    <property type="evidence" value="ECO:0007669"/>
    <property type="project" value="InterPro"/>
</dbReference>
<evidence type="ECO:0000313" key="10">
    <source>
        <dbReference type="Ensembl" id="ENSCPRP00005023504.1"/>
    </source>
</evidence>
<dbReference type="PANTHER" id="PTHR24302">
    <property type="entry name" value="CYTOCHROME P450 FAMILY 3"/>
    <property type="match status" value="1"/>
</dbReference>
<protein>
    <submittedName>
        <fullName evidence="10">Uncharacterized protein</fullName>
    </submittedName>
</protein>
<dbReference type="PANTHER" id="PTHR24302:SF15">
    <property type="entry name" value="FATTY-ACID PEROXYGENASE"/>
    <property type="match status" value="1"/>
</dbReference>
<comment type="cofactor">
    <cofactor evidence="8">
        <name>heme</name>
        <dbReference type="ChEBI" id="CHEBI:30413"/>
    </cofactor>
</comment>
<keyword evidence="4 9" id="KW-0560">Oxidoreductase</keyword>
<keyword evidence="6 9" id="KW-0503">Monooxygenase</keyword>
<dbReference type="InterPro" id="IPR017972">
    <property type="entry name" value="Cyt_P450_CS"/>
</dbReference>
<dbReference type="InterPro" id="IPR036396">
    <property type="entry name" value="Cyt_P450_sf"/>
</dbReference>
<dbReference type="Proteomes" id="UP000594220">
    <property type="component" value="Unplaced"/>
</dbReference>
<keyword evidence="3 8" id="KW-0479">Metal-binding</keyword>
<dbReference type="GeneTree" id="ENSGT00950000182958"/>
<evidence type="ECO:0000256" key="5">
    <source>
        <dbReference type="ARBA" id="ARBA00023004"/>
    </source>
</evidence>
<dbReference type="Ensembl" id="ENSCPRT00005027440.1">
    <property type="protein sequence ID" value="ENSCPRP00005023504.1"/>
    <property type="gene ID" value="ENSCPRG00005016326.1"/>
</dbReference>
<evidence type="ECO:0000256" key="1">
    <source>
        <dbReference type="ARBA" id="ARBA00010617"/>
    </source>
</evidence>
<evidence type="ECO:0000256" key="7">
    <source>
        <dbReference type="ARBA" id="ARBA00043906"/>
    </source>
</evidence>
<dbReference type="Gene3D" id="1.10.630.10">
    <property type="entry name" value="Cytochrome P450"/>
    <property type="match status" value="1"/>
</dbReference>
<dbReference type="GO" id="GO:0008395">
    <property type="term" value="F:steroid hydroxylase activity"/>
    <property type="evidence" value="ECO:0007669"/>
    <property type="project" value="TreeGrafter"/>
</dbReference>
<keyword evidence="2 8" id="KW-0349">Heme</keyword>
<accession>A0A7M4FGF0</accession>
<dbReference type="GO" id="GO:0020037">
    <property type="term" value="F:heme binding"/>
    <property type="evidence" value="ECO:0007669"/>
    <property type="project" value="InterPro"/>
</dbReference>
<dbReference type="OMA" id="NIAFRSC"/>
<evidence type="ECO:0000256" key="2">
    <source>
        <dbReference type="ARBA" id="ARBA00022617"/>
    </source>
</evidence>
<evidence type="ECO:0000313" key="11">
    <source>
        <dbReference type="Proteomes" id="UP000594220"/>
    </source>
</evidence>
<dbReference type="AlphaFoldDB" id="A0A7M4FGF0"/>
<reference evidence="10" key="1">
    <citation type="submission" date="2025-08" db="UniProtKB">
        <authorList>
            <consortium name="Ensembl"/>
        </authorList>
    </citation>
    <scope>IDENTIFICATION</scope>
</reference>
<keyword evidence="11" id="KW-1185">Reference proteome</keyword>
<proteinExistence type="inferred from homology"/>
<evidence type="ECO:0000256" key="4">
    <source>
        <dbReference type="ARBA" id="ARBA00023002"/>
    </source>
</evidence>
<keyword evidence="5 8" id="KW-0408">Iron</keyword>
<dbReference type="Pfam" id="PF00067">
    <property type="entry name" value="p450"/>
    <property type="match status" value="1"/>
</dbReference>
<dbReference type="InterPro" id="IPR001128">
    <property type="entry name" value="Cyt_P450"/>
</dbReference>
<dbReference type="InterPro" id="IPR050705">
    <property type="entry name" value="Cytochrome_P450_3A"/>
</dbReference>
<comment type="function">
    <text evidence="7">Cytochromes P450 are a group of heme-thiolate monooxygenases. They oxidize a variety of structurally unrelated compounds, including steroids, fatty acids, and xenobiotics.</text>
</comment>
<comment type="similarity">
    <text evidence="1 9">Belongs to the cytochrome P450 family.</text>
</comment>
<dbReference type="SUPFAM" id="SSF48264">
    <property type="entry name" value="Cytochrome P450"/>
    <property type="match status" value="1"/>
</dbReference>